<keyword evidence="4" id="KW-0560">Oxidoreductase</keyword>
<evidence type="ECO:0000259" key="8">
    <source>
        <dbReference type="PROSITE" id="PS51184"/>
    </source>
</evidence>
<feature type="domain" description="JmjC" evidence="8">
    <location>
        <begin position="145"/>
        <end position="321"/>
    </location>
</feature>
<dbReference type="AlphaFoldDB" id="F2UAX2"/>
<keyword evidence="6" id="KW-0539">Nucleus</keyword>
<feature type="signal peptide" evidence="7">
    <location>
        <begin position="1"/>
        <end position="23"/>
    </location>
</feature>
<dbReference type="OrthoDB" id="415358at2759"/>
<keyword evidence="10" id="KW-1185">Reference proteome</keyword>
<dbReference type="SUPFAM" id="SSF51197">
    <property type="entry name" value="Clavaminate synthase-like"/>
    <property type="match status" value="1"/>
</dbReference>
<gene>
    <name evidence="9" type="ORF">PTSG_05244</name>
</gene>
<organism evidence="10">
    <name type="scientific">Salpingoeca rosetta (strain ATCC 50818 / BSB-021)</name>
    <dbReference type="NCBI Taxonomy" id="946362"/>
    <lineage>
        <taxon>Eukaryota</taxon>
        <taxon>Choanoflagellata</taxon>
        <taxon>Craspedida</taxon>
        <taxon>Salpingoecidae</taxon>
        <taxon>Salpingoeca</taxon>
    </lineage>
</organism>
<dbReference type="GO" id="GO:0046872">
    <property type="term" value="F:metal ion binding"/>
    <property type="evidence" value="ECO:0007669"/>
    <property type="project" value="UniProtKB-KW"/>
</dbReference>
<protein>
    <recommendedName>
        <fullName evidence="8">JmjC domain-containing protein</fullName>
    </recommendedName>
</protein>
<dbReference type="PANTHER" id="PTHR12461:SF106">
    <property type="entry name" value="BIFUNCTIONAL PEPTIDASE AND ARGINYL-HYDROXYLASE JMJD5"/>
    <property type="match status" value="1"/>
</dbReference>
<dbReference type="Proteomes" id="UP000007799">
    <property type="component" value="Unassembled WGS sequence"/>
</dbReference>
<dbReference type="InParanoid" id="F2UAX2"/>
<dbReference type="eggNOG" id="KOG2132">
    <property type="taxonomic scope" value="Eukaryota"/>
</dbReference>
<keyword evidence="3" id="KW-0479">Metal-binding</keyword>
<comment type="cofactor">
    <cofactor evidence="1">
        <name>Fe(2+)</name>
        <dbReference type="ChEBI" id="CHEBI:29033"/>
    </cofactor>
</comment>
<accession>F2UAX2</accession>
<evidence type="ECO:0000256" key="5">
    <source>
        <dbReference type="ARBA" id="ARBA00023004"/>
    </source>
</evidence>
<evidence type="ECO:0000256" key="1">
    <source>
        <dbReference type="ARBA" id="ARBA00001954"/>
    </source>
</evidence>
<dbReference type="PANTHER" id="PTHR12461">
    <property type="entry name" value="HYPOXIA-INDUCIBLE FACTOR 1 ALPHA INHIBITOR-RELATED"/>
    <property type="match status" value="1"/>
</dbReference>
<evidence type="ECO:0000256" key="7">
    <source>
        <dbReference type="SAM" id="SignalP"/>
    </source>
</evidence>
<dbReference type="SMART" id="SM00558">
    <property type="entry name" value="JmjC"/>
    <property type="match status" value="1"/>
</dbReference>
<name>F2UAX2_SALR5</name>
<evidence type="ECO:0000256" key="3">
    <source>
        <dbReference type="ARBA" id="ARBA00022723"/>
    </source>
</evidence>
<evidence type="ECO:0000256" key="2">
    <source>
        <dbReference type="ARBA" id="ARBA00004123"/>
    </source>
</evidence>
<dbReference type="RefSeq" id="XP_004993820.1">
    <property type="nucleotide sequence ID" value="XM_004993763.1"/>
</dbReference>
<evidence type="ECO:0000256" key="4">
    <source>
        <dbReference type="ARBA" id="ARBA00023002"/>
    </source>
</evidence>
<dbReference type="KEGG" id="sre:PTSG_05244"/>
<dbReference type="PROSITE" id="PS51184">
    <property type="entry name" value="JMJC"/>
    <property type="match status" value="1"/>
</dbReference>
<dbReference type="GeneID" id="16074399"/>
<keyword evidence="5" id="KW-0408">Iron</keyword>
<evidence type="ECO:0000313" key="9">
    <source>
        <dbReference type="EMBL" id="EGD73538.1"/>
    </source>
</evidence>
<comment type="subcellular location">
    <subcellularLocation>
        <location evidence="2">Nucleus</location>
    </subcellularLocation>
</comment>
<dbReference type="Pfam" id="PF13621">
    <property type="entry name" value="Cupin_8"/>
    <property type="match status" value="1"/>
</dbReference>
<feature type="chain" id="PRO_5003288537" description="JmjC domain-containing protein" evidence="7">
    <location>
        <begin position="24"/>
        <end position="449"/>
    </location>
</feature>
<keyword evidence="7" id="KW-0732">Signal</keyword>
<dbReference type="InterPro" id="IPR003347">
    <property type="entry name" value="JmjC_dom"/>
</dbReference>
<dbReference type="EMBL" id="GL832966">
    <property type="protein sequence ID" value="EGD73538.1"/>
    <property type="molecule type" value="Genomic_DNA"/>
</dbReference>
<dbReference type="InterPro" id="IPR041667">
    <property type="entry name" value="Cupin_8"/>
</dbReference>
<evidence type="ECO:0000313" key="10">
    <source>
        <dbReference type="Proteomes" id="UP000007799"/>
    </source>
</evidence>
<reference evidence="9" key="1">
    <citation type="submission" date="2009-08" db="EMBL/GenBank/DDBJ databases">
        <title>Annotation of Salpingoeca rosetta.</title>
        <authorList>
            <consortium name="The Broad Institute Genome Sequencing Platform"/>
            <person name="Russ C."/>
            <person name="Cuomo C."/>
            <person name="Burger G."/>
            <person name="Gray M.W."/>
            <person name="Holland P.W.H."/>
            <person name="King N."/>
            <person name="Lang F.B.F."/>
            <person name="Roger A.J."/>
            <person name="Ruiz-Trillo I."/>
            <person name="Young S.K."/>
            <person name="Zeng Q."/>
            <person name="Gargeya S."/>
            <person name="Alvarado L."/>
            <person name="Berlin A."/>
            <person name="Chapman S.B."/>
            <person name="Chen Z."/>
            <person name="Freedman E."/>
            <person name="Gellesch M."/>
            <person name="Goldberg J."/>
            <person name="Griggs A."/>
            <person name="Gujja S."/>
            <person name="Heilman E."/>
            <person name="Heiman D."/>
            <person name="Howarth C."/>
            <person name="Mehta T."/>
            <person name="Neiman D."/>
            <person name="Pearson M."/>
            <person name="Roberts A."/>
            <person name="Saif S."/>
            <person name="Shea T."/>
            <person name="Shenoy N."/>
            <person name="Sisk P."/>
            <person name="Stolte C."/>
            <person name="Sykes S."/>
            <person name="White J."/>
            <person name="Yandava C."/>
            <person name="Haas B."/>
            <person name="Nusbaum C."/>
            <person name="Birren B."/>
        </authorList>
    </citation>
    <scope>NUCLEOTIDE SEQUENCE [LARGE SCALE GENOMIC DNA]</scope>
    <source>
        <strain evidence="9">ATCC 50818</strain>
    </source>
</reference>
<dbReference type="GO" id="GO:0005634">
    <property type="term" value="C:nucleus"/>
    <property type="evidence" value="ECO:0007669"/>
    <property type="project" value="UniProtKB-SubCell"/>
</dbReference>
<dbReference type="Gene3D" id="2.60.120.650">
    <property type="entry name" value="Cupin"/>
    <property type="match status" value="1"/>
</dbReference>
<evidence type="ECO:0000256" key="6">
    <source>
        <dbReference type="ARBA" id="ARBA00023242"/>
    </source>
</evidence>
<dbReference type="GO" id="GO:0016491">
    <property type="term" value="F:oxidoreductase activity"/>
    <property type="evidence" value="ECO:0007669"/>
    <property type="project" value="UniProtKB-KW"/>
</dbReference>
<proteinExistence type="predicted"/>
<sequence>MRRCGVGLVVLLVVAWFVWLTTQRPYVHMVAVEPRVCDGESFAEPRSREEFRTLAELRVPVLLRNASVVQAHNWPAMRWNLSHIASRLPVVPVYEQAHPHNTFITFHDNKPLEPVLRDAQWHDFNVKRNASTAALFKDDTMACVPYARQPWLRHACAVPTRERWLYFSARTQLLREFWPEMDTEAPLGPLAIADTGEQANLWLGNAGIVTHTHYDASWNFFVQIKGCKRFTLFPPNTSLPLYPCLHPHIGHLAVDILNDADLSQHEGLNVFVADVVPGDVLVVPPMWFHHVTTLSDSISFNVWTDAPEYVDIHAIYQQPVPLEATWSRAQLLHSALLFLHAVCMRAQGRSCGEAVYTQRYHHLLASNSLKLAPQQDIERIRGLCNSQELNQAVDTERLLERGEAIGREIGSMHVDARTLMLHNYMEHVLLAVSSPETVAHVVQHCRGKY</sequence>